<evidence type="ECO:0000256" key="1">
    <source>
        <dbReference type="SAM" id="Phobius"/>
    </source>
</evidence>
<proteinExistence type="predicted"/>
<feature type="transmembrane region" description="Helical" evidence="1">
    <location>
        <begin position="40"/>
        <end position="58"/>
    </location>
</feature>
<protein>
    <submittedName>
        <fullName evidence="2">Uncharacterized protein</fullName>
    </submittedName>
</protein>
<sequence length="193" mass="22008">MIDEKMIKNILFSGLIVALFIYHGLTILQEYAFHIKSNSWESLMTITRILVTTVLLFLTLKWRWLVSIFLGDAFVVGSYEGISTQKQNPNNVDHHEDFVISQSILWTRISGRSKLKNGPLVSNWKGKLIDYDGDKEFRFAIELQTSNGNKWGILTLRIDKGIISGFYFPTDTTQPNYISTIGALAKSLNTNKK</sequence>
<keyword evidence="1" id="KW-0472">Membrane</keyword>
<keyword evidence="1" id="KW-0812">Transmembrane</keyword>
<evidence type="ECO:0000313" key="2">
    <source>
        <dbReference type="EMBL" id="MDJ1501834.1"/>
    </source>
</evidence>
<dbReference type="EMBL" id="JASJOU010000004">
    <property type="protein sequence ID" value="MDJ1501834.1"/>
    <property type="molecule type" value="Genomic_DNA"/>
</dbReference>
<keyword evidence="1" id="KW-1133">Transmembrane helix</keyword>
<evidence type="ECO:0000313" key="3">
    <source>
        <dbReference type="Proteomes" id="UP001232063"/>
    </source>
</evidence>
<dbReference type="RefSeq" id="WP_314511499.1">
    <property type="nucleotide sequence ID" value="NZ_JASJOU010000004.1"/>
</dbReference>
<feature type="transmembrane region" description="Helical" evidence="1">
    <location>
        <begin position="6"/>
        <end position="28"/>
    </location>
</feature>
<keyword evidence="3" id="KW-1185">Reference proteome</keyword>
<accession>A0AAE3R5L9</accession>
<organism evidence="2 3">
    <name type="scientific">Xanthocytophaga agilis</name>
    <dbReference type="NCBI Taxonomy" id="3048010"/>
    <lineage>
        <taxon>Bacteria</taxon>
        <taxon>Pseudomonadati</taxon>
        <taxon>Bacteroidota</taxon>
        <taxon>Cytophagia</taxon>
        <taxon>Cytophagales</taxon>
        <taxon>Rhodocytophagaceae</taxon>
        <taxon>Xanthocytophaga</taxon>
    </lineage>
</organism>
<dbReference type="AlphaFoldDB" id="A0AAE3R5L9"/>
<reference evidence="2" key="1">
    <citation type="submission" date="2023-05" db="EMBL/GenBank/DDBJ databases">
        <authorList>
            <person name="Zhang X."/>
        </authorList>
    </citation>
    <scope>NUCLEOTIDE SEQUENCE</scope>
    <source>
        <strain evidence="2">BD1B2-1</strain>
    </source>
</reference>
<dbReference type="Proteomes" id="UP001232063">
    <property type="component" value="Unassembled WGS sequence"/>
</dbReference>
<comment type="caution">
    <text evidence="2">The sequence shown here is derived from an EMBL/GenBank/DDBJ whole genome shotgun (WGS) entry which is preliminary data.</text>
</comment>
<name>A0AAE3R5L9_9BACT</name>
<gene>
    <name evidence="2" type="ORF">QNI22_14295</name>
</gene>